<name>A0A846QVY2_9FLAO</name>
<dbReference type="RefSeq" id="WP_167965515.1">
    <property type="nucleotide sequence ID" value="NZ_JAATJJ010000002.1"/>
</dbReference>
<proteinExistence type="predicted"/>
<dbReference type="EMBL" id="JAATJJ010000002">
    <property type="protein sequence ID" value="NJB72471.1"/>
    <property type="molecule type" value="Genomic_DNA"/>
</dbReference>
<protein>
    <submittedName>
        <fullName evidence="2">Uncharacterized protein</fullName>
    </submittedName>
</protein>
<dbReference type="Proteomes" id="UP000590442">
    <property type="component" value="Unassembled WGS sequence"/>
</dbReference>
<keyword evidence="3" id="KW-1185">Reference proteome</keyword>
<evidence type="ECO:0000313" key="2">
    <source>
        <dbReference type="EMBL" id="NJB72471.1"/>
    </source>
</evidence>
<gene>
    <name evidence="2" type="ORF">GGR42_002962</name>
</gene>
<keyword evidence="1" id="KW-0732">Signal</keyword>
<organism evidence="2 3">
    <name type="scientific">Saonia flava</name>
    <dbReference type="NCBI Taxonomy" id="523696"/>
    <lineage>
        <taxon>Bacteria</taxon>
        <taxon>Pseudomonadati</taxon>
        <taxon>Bacteroidota</taxon>
        <taxon>Flavobacteriia</taxon>
        <taxon>Flavobacteriales</taxon>
        <taxon>Flavobacteriaceae</taxon>
        <taxon>Saonia</taxon>
    </lineage>
</organism>
<evidence type="ECO:0000313" key="3">
    <source>
        <dbReference type="Proteomes" id="UP000590442"/>
    </source>
</evidence>
<accession>A0A846QVY2</accession>
<comment type="caution">
    <text evidence="2">The sequence shown here is derived from an EMBL/GenBank/DDBJ whole genome shotgun (WGS) entry which is preliminary data.</text>
</comment>
<feature type="chain" id="PRO_5032911413" evidence="1">
    <location>
        <begin position="23"/>
        <end position="141"/>
    </location>
</feature>
<feature type="signal peptide" evidence="1">
    <location>
        <begin position="1"/>
        <end position="22"/>
    </location>
</feature>
<dbReference type="AlphaFoldDB" id="A0A846QVY2"/>
<reference evidence="2 3" key="1">
    <citation type="submission" date="2020-03" db="EMBL/GenBank/DDBJ databases">
        <title>Genomic Encyclopedia of Type Strains, Phase IV (KMG-IV): sequencing the most valuable type-strain genomes for metagenomic binning, comparative biology and taxonomic classification.</title>
        <authorList>
            <person name="Goeker M."/>
        </authorList>
    </citation>
    <scope>NUCLEOTIDE SEQUENCE [LARGE SCALE GENOMIC DNA]</scope>
    <source>
        <strain evidence="2 3">DSM 29762</strain>
    </source>
</reference>
<sequence length="141" mass="16532">MNLTKYITSLLCCLLISFISKSQDCTLNIGGEDDETIISVFQLNEEQQGKMEAWGRELQFKNKVLEDGMQKLLDTHPQSKPEDVVIMGEKYKKLKDEFVANSKEYDIKLLTLFNEKQYRRYVDLCREAFRRPLNRNSTIPE</sequence>
<evidence type="ECO:0000256" key="1">
    <source>
        <dbReference type="SAM" id="SignalP"/>
    </source>
</evidence>